<sequence>MHTLTYTLCKSKIEKKQFISFEQMHEMLDVFYAGERLTTDEYQELSTLLSSQRQTA</sequence>
<keyword evidence="2" id="KW-1185">Reference proteome</keyword>
<dbReference type="EMBL" id="CP003629">
    <property type="protein sequence ID" value="AFQ45143.1"/>
    <property type="molecule type" value="Genomic_DNA"/>
</dbReference>
<dbReference type="STRING" id="768704.Desmer_3266"/>
<evidence type="ECO:0000313" key="2">
    <source>
        <dbReference type="Proteomes" id="UP000005262"/>
    </source>
</evidence>
<dbReference type="HOGENOM" id="CLU_3006784_0_0_9"/>
<dbReference type="KEGG" id="dmi:Desmer_3266"/>
<organism evidence="1 2">
    <name type="scientific">Desulfosporosinus meridiei (strain ATCC BAA-275 / DSM 13257 / KCTC 12902 / NCIMB 13706 / S10)</name>
    <dbReference type="NCBI Taxonomy" id="768704"/>
    <lineage>
        <taxon>Bacteria</taxon>
        <taxon>Bacillati</taxon>
        <taxon>Bacillota</taxon>
        <taxon>Clostridia</taxon>
        <taxon>Eubacteriales</taxon>
        <taxon>Desulfitobacteriaceae</taxon>
        <taxon>Desulfosporosinus</taxon>
    </lineage>
</organism>
<dbReference type="OrthoDB" id="1937359at2"/>
<name>J7J1E5_DESMD</name>
<dbReference type="RefSeq" id="WP_014904052.1">
    <property type="nucleotide sequence ID" value="NC_018515.1"/>
</dbReference>
<reference evidence="1 2" key="1">
    <citation type="journal article" date="2012" name="J. Bacteriol.">
        <title>Complete genome sequences of Desulfosporosinus orientis DSM765T, Desulfosporosinus youngiae DSM17734T, Desulfosporosinus meridiei DSM13257T, and Desulfosporosinus acidiphilus DSM22704T.</title>
        <authorList>
            <person name="Pester M."/>
            <person name="Brambilla E."/>
            <person name="Alazard D."/>
            <person name="Rattei T."/>
            <person name="Weinmaier T."/>
            <person name="Han J."/>
            <person name="Lucas S."/>
            <person name="Lapidus A."/>
            <person name="Cheng J.F."/>
            <person name="Goodwin L."/>
            <person name="Pitluck S."/>
            <person name="Peters L."/>
            <person name="Ovchinnikova G."/>
            <person name="Teshima H."/>
            <person name="Detter J.C."/>
            <person name="Han C.S."/>
            <person name="Tapia R."/>
            <person name="Land M.L."/>
            <person name="Hauser L."/>
            <person name="Kyrpides N.C."/>
            <person name="Ivanova N.N."/>
            <person name="Pagani I."/>
            <person name="Huntmann M."/>
            <person name="Wei C.L."/>
            <person name="Davenport K.W."/>
            <person name="Daligault H."/>
            <person name="Chain P.S."/>
            <person name="Chen A."/>
            <person name="Mavromatis K."/>
            <person name="Markowitz V."/>
            <person name="Szeto E."/>
            <person name="Mikhailova N."/>
            <person name="Pati A."/>
            <person name="Wagner M."/>
            <person name="Woyke T."/>
            <person name="Ollivier B."/>
            <person name="Klenk H.P."/>
            <person name="Spring S."/>
            <person name="Loy A."/>
        </authorList>
    </citation>
    <scope>NUCLEOTIDE SEQUENCE [LARGE SCALE GENOMIC DNA]</scope>
    <source>
        <strain evidence="2">ATCC BAA-275 / DSM 13257 / NCIMB 13706 / S10</strain>
    </source>
</reference>
<gene>
    <name evidence="1" type="ordered locus">Desmer_3266</name>
</gene>
<reference evidence="2" key="2">
    <citation type="submission" date="2012-08" db="EMBL/GenBank/DDBJ databases">
        <title>Finished genome of Desulfosporosinus meridiei DSM 13257.</title>
        <authorList>
            <person name="Huntemann M."/>
            <person name="Wei C.-L."/>
            <person name="Han J."/>
            <person name="Detter J.C."/>
            <person name="Han C."/>
            <person name="Davenport K."/>
            <person name="Daligault H."/>
            <person name="Erkkila T."/>
            <person name="Gu W."/>
            <person name="Munk A.C.C."/>
            <person name="Teshima H."/>
            <person name="Xu Y."/>
            <person name="Chain P."/>
            <person name="Tapia R."/>
            <person name="Chen A."/>
            <person name="Krypides N."/>
            <person name="Mavromatis K."/>
            <person name="Markowitz V."/>
            <person name="Szeto E."/>
            <person name="Ivanova N."/>
            <person name="Mikhailova N."/>
            <person name="Ovchinnikova G."/>
            <person name="Pagani I."/>
            <person name="Pati A."/>
            <person name="Goodwin L."/>
            <person name="Peters L."/>
            <person name="Pitluck S."/>
            <person name="Woyke T."/>
            <person name="Pester M."/>
            <person name="Spring S."/>
            <person name="Ollivier B."/>
            <person name="Rattei T."/>
            <person name="Klenk H.-P."/>
            <person name="Wagner M."/>
            <person name="Loy A."/>
        </authorList>
    </citation>
    <scope>NUCLEOTIDE SEQUENCE [LARGE SCALE GENOMIC DNA]</scope>
    <source>
        <strain evidence="2">ATCC BAA-275 / DSM 13257 / NCIMB 13706 / S10</strain>
    </source>
</reference>
<protein>
    <submittedName>
        <fullName evidence="1">Uncharacterized protein</fullName>
    </submittedName>
</protein>
<accession>J7J1E5</accession>
<evidence type="ECO:0000313" key="1">
    <source>
        <dbReference type="EMBL" id="AFQ45143.1"/>
    </source>
</evidence>
<proteinExistence type="predicted"/>
<dbReference type="Proteomes" id="UP000005262">
    <property type="component" value="Chromosome"/>
</dbReference>
<dbReference type="AlphaFoldDB" id="J7J1E5"/>